<proteinExistence type="predicted"/>
<feature type="compositionally biased region" description="Pro residues" evidence="1">
    <location>
        <begin position="172"/>
        <end position="192"/>
    </location>
</feature>
<dbReference type="EMBL" id="MU250526">
    <property type="protein sequence ID" value="KAG7450121.1"/>
    <property type="molecule type" value="Genomic_DNA"/>
</dbReference>
<accession>A0A9P7VYV2</accession>
<reference evidence="2" key="1">
    <citation type="submission" date="2020-11" db="EMBL/GenBank/DDBJ databases">
        <title>Adaptations for nitrogen fixation in a non-lichenized fungal sporocarp promotes dispersal by wood-feeding termites.</title>
        <authorList>
            <consortium name="DOE Joint Genome Institute"/>
            <person name="Koch R.A."/>
            <person name="Yoon G."/>
            <person name="Arayal U."/>
            <person name="Lail K."/>
            <person name="Amirebrahimi M."/>
            <person name="Labutti K."/>
            <person name="Lipzen A."/>
            <person name="Riley R."/>
            <person name="Barry K."/>
            <person name="Henrissat B."/>
            <person name="Grigoriev I.V."/>
            <person name="Herr J.R."/>
            <person name="Aime M.C."/>
        </authorList>
    </citation>
    <scope>NUCLEOTIDE SEQUENCE</scope>
    <source>
        <strain evidence="2">MCA 3950</strain>
    </source>
</reference>
<dbReference type="AlphaFoldDB" id="A0A9P7VYV2"/>
<feature type="compositionally biased region" description="Polar residues" evidence="1">
    <location>
        <begin position="27"/>
        <end position="37"/>
    </location>
</feature>
<feature type="compositionally biased region" description="Polar residues" evidence="1">
    <location>
        <begin position="294"/>
        <end position="318"/>
    </location>
</feature>
<keyword evidence="3" id="KW-1185">Reference proteome</keyword>
<feature type="region of interest" description="Disordered" evidence="1">
    <location>
        <begin position="284"/>
        <end position="320"/>
    </location>
</feature>
<sequence length="654" mass="73633">MSTNTYPSPASSATQSNVEPEQVAQPPLTTSRAPDHYQTQTNLQHASTALQAAYRRIRQVRRSLLELSDAIPTRDWENRVEGDSELRPRHDAIMLTGSMFDDSGESSDEPFEVDRLRGALPAIEGRDLERQSDPARSSLYFDFVRENDISDVPSRYSRLPLAPLGSISESTTPPPAPAPPPLILNSPISPPRLPRRSLLESGLLRRRELSDDPSTTTGRRVAALEAAGSNNYVDSPVAMSASDELLALPLSAERDFEHLRSIVRQRRSDPGVSARVDLLLENIRRTNGDRPTRSLDTPNTQRNGSQMAPNPTPRTSYGSRRFRYSRPTSMQSPVSPSSDTLSLLSNFSIQNLPTPTSSILSHPPLLFDEPLSYAQPSDPNFQSRSAVDRDGSVMEDQDRRGYYISRRINSEGQEHVHNVQADWSDDAMAWLMPTRDRLQQDQSAQSRIHTRRPRDGTITGPRVTSPLPEPATHRRRWSEPLTLFTLEINALTYFFQAHLDADGNEIPYDEEEEIERNRIHQRLRTHERRLTTQPVIEPSTQRLSDLVPVTQTSIYADDDATIYRRPRVRLGRLEGGDLFEYNRASLDLSIGQNDYLYPSRRTAPSNEDPEYYGSDVPFYVDPLPMPLSEMVSSPSLQLEKSAVRVHKNASLAGR</sequence>
<organism evidence="2 3">
    <name type="scientific">Guyanagaster necrorhizus</name>
    <dbReference type="NCBI Taxonomy" id="856835"/>
    <lineage>
        <taxon>Eukaryota</taxon>
        <taxon>Fungi</taxon>
        <taxon>Dikarya</taxon>
        <taxon>Basidiomycota</taxon>
        <taxon>Agaricomycotina</taxon>
        <taxon>Agaricomycetes</taxon>
        <taxon>Agaricomycetidae</taxon>
        <taxon>Agaricales</taxon>
        <taxon>Marasmiineae</taxon>
        <taxon>Physalacriaceae</taxon>
        <taxon>Guyanagaster</taxon>
    </lineage>
</organism>
<evidence type="ECO:0000313" key="3">
    <source>
        <dbReference type="Proteomes" id="UP000812287"/>
    </source>
</evidence>
<evidence type="ECO:0000313" key="2">
    <source>
        <dbReference type="EMBL" id="KAG7450121.1"/>
    </source>
</evidence>
<dbReference type="GeneID" id="66101131"/>
<feature type="compositionally biased region" description="Basic and acidic residues" evidence="1">
    <location>
        <begin position="284"/>
        <end position="293"/>
    </location>
</feature>
<gene>
    <name evidence="2" type="ORF">BT62DRAFT_1072242</name>
</gene>
<evidence type="ECO:0000256" key="1">
    <source>
        <dbReference type="SAM" id="MobiDB-lite"/>
    </source>
</evidence>
<feature type="region of interest" description="Disordered" evidence="1">
    <location>
        <begin position="440"/>
        <end position="473"/>
    </location>
</feature>
<dbReference type="Proteomes" id="UP000812287">
    <property type="component" value="Unassembled WGS sequence"/>
</dbReference>
<name>A0A9P7VYV2_9AGAR</name>
<feature type="compositionally biased region" description="Polar residues" evidence="1">
    <location>
        <begin position="1"/>
        <end position="19"/>
    </location>
</feature>
<feature type="region of interest" description="Disordered" evidence="1">
    <location>
        <begin position="1"/>
        <end position="37"/>
    </location>
</feature>
<feature type="region of interest" description="Disordered" evidence="1">
    <location>
        <begin position="166"/>
        <end position="195"/>
    </location>
</feature>
<protein>
    <submittedName>
        <fullName evidence="2">Uncharacterized protein</fullName>
    </submittedName>
</protein>
<comment type="caution">
    <text evidence="2">The sequence shown here is derived from an EMBL/GenBank/DDBJ whole genome shotgun (WGS) entry which is preliminary data.</text>
</comment>
<dbReference type="RefSeq" id="XP_043043621.1">
    <property type="nucleotide sequence ID" value="XM_043178837.1"/>
</dbReference>
<dbReference type="OrthoDB" id="2649166at2759"/>